<keyword evidence="2 5" id="KW-0472">Membrane</keyword>
<evidence type="ECO:0000256" key="3">
    <source>
        <dbReference type="ARBA" id="ARBA00023140"/>
    </source>
</evidence>
<dbReference type="AlphaFoldDB" id="A0A6A4ZB22"/>
<evidence type="ECO:0000313" key="6">
    <source>
        <dbReference type="EMBL" id="KAF0712997.1"/>
    </source>
</evidence>
<evidence type="ECO:0000313" key="7">
    <source>
        <dbReference type="Proteomes" id="UP000469452"/>
    </source>
</evidence>
<sequence length="279" mass="30893">MDIYSQWDHVIRNHVESTFHSTTAQNNMQPFLDLVGHLEGRDKLTKLCQYSSRGLAFVILTADPKSVLGQRLSALYKATQAARKCFRIGKSITYFPKIDATLNNKVLSTRSQALSLVQDVGMGSFFLFDNMQFFANAKIFPFDAVQAGKQGGYLWFCANIAGFILAYEALQKEADKEAALIQANLTGDIQPQIDALREVRSKKALALLKVLFSYLTVTCDLIVSANTAGIRIPERLLGKKLNDGIIGVLGCISASVFLHSLWQAQSLQRGPKNKQVLKS</sequence>
<dbReference type="Pfam" id="PF05648">
    <property type="entry name" value="PEX11"/>
    <property type="match status" value="1"/>
</dbReference>
<comment type="subcellular location">
    <subcellularLocation>
        <location evidence="4">Peroxisome membrane</location>
    </subcellularLocation>
</comment>
<accession>A0A6A4ZB22</accession>
<reference evidence="6 7" key="1">
    <citation type="submission" date="2019-06" db="EMBL/GenBank/DDBJ databases">
        <title>Genomics analysis of Aphanomyces spp. identifies a new class of oomycete effector associated with host adaptation.</title>
        <authorList>
            <person name="Gaulin E."/>
        </authorList>
    </citation>
    <scope>NUCLEOTIDE SEQUENCE [LARGE SCALE GENOMIC DNA]</scope>
    <source>
        <strain evidence="6 7">E</strain>
    </source>
</reference>
<keyword evidence="3" id="KW-0576">Peroxisome</keyword>
<dbReference type="PANTHER" id="PTHR12652">
    <property type="entry name" value="PEROXISOMAL BIOGENESIS FACTOR 11"/>
    <property type="match status" value="1"/>
</dbReference>
<protein>
    <recommendedName>
        <fullName evidence="8">Peroxisomal biogenesis factor 11 domain-containing protein</fullName>
    </recommendedName>
</protein>
<evidence type="ECO:0000256" key="2">
    <source>
        <dbReference type="ARBA" id="ARBA00023136"/>
    </source>
</evidence>
<evidence type="ECO:0000256" key="4">
    <source>
        <dbReference type="ARBA" id="ARBA00046271"/>
    </source>
</evidence>
<dbReference type="GO" id="GO:0016559">
    <property type="term" value="P:peroxisome fission"/>
    <property type="evidence" value="ECO:0007669"/>
    <property type="project" value="InterPro"/>
</dbReference>
<evidence type="ECO:0000256" key="1">
    <source>
        <dbReference type="ARBA" id="ARBA00022593"/>
    </source>
</evidence>
<comment type="caution">
    <text evidence="6">The sequence shown here is derived from an EMBL/GenBank/DDBJ whole genome shotgun (WGS) entry which is preliminary data.</text>
</comment>
<keyword evidence="5" id="KW-0812">Transmembrane</keyword>
<keyword evidence="1" id="KW-0962">Peroxisome biogenesis</keyword>
<feature type="transmembrane region" description="Helical" evidence="5">
    <location>
        <begin position="206"/>
        <end position="225"/>
    </location>
</feature>
<dbReference type="GO" id="GO:0005778">
    <property type="term" value="C:peroxisomal membrane"/>
    <property type="evidence" value="ECO:0007669"/>
    <property type="project" value="UniProtKB-SubCell"/>
</dbReference>
<feature type="transmembrane region" description="Helical" evidence="5">
    <location>
        <begin position="245"/>
        <end position="262"/>
    </location>
</feature>
<dbReference type="EMBL" id="VJMI01017653">
    <property type="protein sequence ID" value="KAF0712997.1"/>
    <property type="molecule type" value="Genomic_DNA"/>
</dbReference>
<proteinExistence type="predicted"/>
<evidence type="ECO:0000256" key="5">
    <source>
        <dbReference type="SAM" id="Phobius"/>
    </source>
</evidence>
<dbReference type="PANTHER" id="PTHR12652:SF50">
    <property type="entry name" value="PEROXIN 11"/>
    <property type="match status" value="1"/>
</dbReference>
<organism evidence="6 7">
    <name type="scientific">Aphanomyces astaci</name>
    <name type="common">Crayfish plague agent</name>
    <dbReference type="NCBI Taxonomy" id="112090"/>
    <lineage>
        <taxon>Eukaryota</taxon>
        <taxon>Sar</taxon>
        <taxon>Stramenopiles</taxon>
        <taxon>Oomycota</taxon>
        <taxon>Saprolegniomycetes</taxon>
        <taxon>Saprolegniales</taxon>
        <taxon>Verrucalvaceae</taxon>
        <taxon>Aphanomyces</taxon>
    </lineage>
</organism>
<gene>
    <name evidence="6" type="ORF">AaE_011890</name>
</gene>
<evidence type="ECO:0008006" key="8">
    <source>
        <dbReference type="Google" id="ProtNLM"/>
    </source>
</evidence>
<dbReference type="VEuPathDB" id="FungiDB:H257_02621"/>
<name>A0A6A4ZB22_APHAT</name>
<dbReference type="Proteomes" id="UP000469452">
    <property type="component" value="Unassembled WGS sequence"/>
</dbReference>
<dbReference type="InterPro" id="IPR008733">
    <property type="entry name" value="PEX11"/>
</dbReference>
<keyword evidence="5" id="KW-1133">Transmembrane helix</keyword>